<dbReference type="EMBL" id="UINC01056730">
    <property type="protein sequence ID" value="SVB77107.1"/>
    <property type="molecule type" value="Genomic_DNA"/>
</dbReference>
<feature type="transmembrane region" description="Helical" evidence="1">
    <location>
        <begin position="6"/>
        <end position="21"/>
    </location>
</feature>
<name>A0A382GR25_9ZZZZ</name>
<protein>
    <submittedName>
        <fullName evidence="2">Uncharacterized protein</fullName>
    </submittedName>
</protein>
<evidence type="ECO:0000256" key="1">
    <source>
        <dbReference type="SAM" id="Phobius"/>
    </source>
</evidence>
<keyword evidence="1" id="KW-0812">Transmembrane</keyword>
<evidence type="ECO:0000313" key="2">
    <source>
        <dbReference type="EMBL" id="SVB77107.1"/>
    </source>
</evidence>
<keyword evidence="1" id="KW-1133">Transmembrane helix</keyword>
<sequence>MEGWIIWIIIIVVWAIIRGVSEKGQEEKIKEVFDENKLSLKIKEEIPPKDVGIKVKCFAIKMKGWIGNPTEDQTKMILTIHDNTDTADDEYGFPVCSVHPAFMENGGKSRVFGVNVIWKTTADTYFPDYFNWLYIPKEFILPPHKGKRK</sequence>
<organism evidence="2">
    <name type="scientific">marine metagenome</name>
    <dbReference type="NCBI Taxonomy" id="408172"/>
    <lineage>
        <taxon>unclassified sequences</taxon>
        <taxon>metagenomes</taxon>
        <taxon>ecological metagenomes</taxon>
    </lineage>
</organism>
<feature type="non-terminal residue" evidence="2">
    <location>
        <position position="149"/>
    </location>
</feature>
<gene>
    <name evidence="2" type="ORF">METZ01_LOCUS229961</name>
</gene>
<proteinExistence type="predicted"/>
<dbReference type="AlphaFoldDB" id="A0A382GR25"/>
<reference evidence="2" key="1">
    <citation type="submission" date="2018-05" db="EMBL/GenBank/DDBJ databases">
        <authorList>
            <person name="Lanie J.A."/>
            <person name="Ng W.-L."/>
            <person name="Kazmierczak K.M."/>
            <person name="Andrzejewski T.M."/>
            <person name="Davidsen T.M."/>
            <person name="Wayne K.J."/>
            <person name="Tettelin H."/>
            <person name="Glass J.I."/>
            <person name="Rusch D."/>
            <person name="Podicherti R."/>
            <person name="Tsui H.-C.T."/>
            <person name="Winkler M.E."/>
        </authorList>
    </citation>
    <scope>NUCLEOTIDE SEQUENCE</scope>
</reference>
<accession>A0A382GR25</accession>
<keyword evidence="1" id="KW-0472">Membrane</keyword>